<evidence type="ECO:0000313" key="3">
    <source>
        <dbReference type="WBParaSite" id="ACRNAN_scaffold16176.g32196.t1"/>
    </source>
</evidence>
<dbReference type="Proteomes" id="UP000887540">
    <property type="component" value="Unplaced"/>
</dbReference>
<proteinExistence type="predicted"/>
<dbReference type="WBParaSite" id="ACRNAN_scaffold16176.g32196.t1">
    <property type="protein sequence ID" value="ACRNAN_scaffold16176.g32196.t1"/>
    <property type="gene ID" value="ACRNAN_scaffold16176.g32196"/>
</dbReference>
<feature type="transmembrane region" description="Helical" evidence="1">
    <location>
        <begin position="55"/>
        <end position="78"/>
    </location>
</feature>
<keyword evidence="2" id="KW-1185">Reference proteome</keyword>
<keyword evidence="1" id="KW-0472">Membrane</keyword>
<keyword evidence="1" id="KW-1133">Transmembrane helix</keyword>
<reference evidence="3" key="1">
    <citation type="submission" date="2022-11" db="UniProtKB">
        <authorList>
            <consortium name="WormBaseParasite"/>
        </authorList>
    </citation>
    <scope>IDENTIFICATION</scope>
</reference>
<feature type="transmembrane region" description="Helical" evidence="1">
    <location>
        <begin position="149"/>
        <end position="170"/>
    </location>
</feature>
<feature type="transmembrane region" description="Helical" evidence="1">
    <location>
        <begin position="85"/>
        <end position="109"/>
    </location>
</feature>
<evidence type="ECO:0000256" key="1">
    <source>
        <dbReference type="SAM" id="Phobius"/>
    </source>
</evidence>
<sequence>MVEAALKFPFILFILVATILTGLSMFTSGWRYTEATHEGVILGHYGNRLPWEKQVVSLLIAAFVFEILILIGSLFGFYKIFTQGFLYGLTILTFFPVIFLAAASIIYFIDFNEPYDYTVVYNGRPLSPREVAAMYPFSRGAYKETSLGYSYYLATISIIPLIIAAILYLMPAIRRQKRRHSLDRC</sequence>
<name>A0A914D0T1_9BILA</name>
<keyword evidence="1" id="KW-0812">Transmembrane</keyword>
<dbReference type="InterPro" id="IPR009545">
    <property type="entry name" value="Claudin-like"/>
</dbReference>
<evidence type="ECO:0000313" key="2">
    <source>
        <dbReference type="Proteomes" id="UP000887540"/>
    </source>
</evidence>
<dbReference type="Gene3D" id="1.20.140.150">
    <property type="match status" value="1"/>
</dbReference>
<dbReference type="Pfam" id="PF06653">
    <property type="entry name" value="Claudin_3"/>
    <property type="match status" value="1"/>
</dbReference>
<protein>
    <submittedName>
        <fullName evidence="3">NADH dehydrogenase subunit 6</fullName>
    </submittedName>
</protein>
<accession>A0A914D0T1</accession>
<organism evidence="2 3">
    <name type="scientific">Acrobeloides nanus</name>
    <dbReference type="NCBI Taxonomy" id="290746"/>
    <lineage>
        <taxon>Eukaryota</taxon>
        <taxon>Metazoa</taxon>
        <taxon>Ecdysozoa</taxon>
        <taxon>Nematoda</taxon>
        <taxon>Chromadorea</taxon>
        <taxon>Rhabditida</taxon>
        <taxon>Tylenchina</taxon>
        <taxon>Cephalobomorpha</taxon>
        <taxon>Cephaloboidea</taxon>
        <taxon>Cephalobidae</taxon>
        <taxon>Acrobeloides</taxon>
    </lineage>
</organism>
<dbReference type="AlphaFoldDB" id="A0A914D0T1"/>